<organism evidence="2 3">
    <name type="scientific">Phytobacter ursingii</name>
    <dbReference type="NCBI Taxonomy" id="1972431"/>
    <lineage>
        <taxon>Bacteria</taxon>
        <taxon>Pseudomonadati</taxon>
        <taxon>Pseudomonadota</taxon>
        <taxon>Gammaproteobacteria</taxon>
        <taxon>Enterobacterales</taxon>
        <taxon>Enterobacteriaceae</taxon>
        <taxon>Phytobacter</taxon>
    </lineage>
</organism>
<dbReference type="Gene3D" id="1.10.10.10">
    <property type="entry name" value="Winged helix-like DNA-binding domain superfamily/Winged helix DNA-binding domain"/>
    <property type="match status" value="1"/>
</dbReference>
<proteinExistence type="predicted"/>
<evidence type="ECO:0000313" key="2">
    <source>
        <dbReference type="EMBL" id="AKL15297.1"/>
    </source>
</evidence>
<dbReference type="InterPro" id="IPR003314">
    <property type="entry name" value="Mu-type_HTH"/>
</dbReference>
<evidence type="ECO:0000259" key="1">
    <source>
        <dbReference type="PROSITE" id="PS51702"/>
    </source>
</evidence>
<dbReference type="GO" id="GO:0003677">
    <property type="term" value="F:DNA binding"/>
    <property type="evidence" value="ECO:0007669"/>
    <property type="project" value="InterPro"/>
</dbReference>
<dbReference type="Proteomes" id="UP000035479">
    <property type="component" value="Chromosome"/>
</dbReference>
<name>A0AAC8QVK1_9ENTR</name>
<dbReference type="InterPro" id="IPR036388">
    <property type="entry name" value="WH-like_DNA-bd_sf"/>
</dbReference>
<evidence type="ECO:0000313" key="3">
    <source>
        <dbReference type="Proteomes" id="UP000035479"/>
    </source>
</evidence>
<reference evidence="2 3" key="1">
    <citation type="submission" date="2015-06" db="EMBL/GenBank/DDBJ databases">
        <title>Rapid spread of a carbapenem resistance gene driven by multiple levels of genetic mobility.</title>
        <authorList>
            <person name="Sheppard A.E."/>
            <person name="Stoesser N."/>
            <person name="Wilson D."/>
            <person name="Sebra R."/>
            <person name="Kasarskis A."/>
            <person name="Anson L."/>
            <person name="Giess A."/>
            <person name="Pankhurst L."/>
            <person name="Vaughan A."/>
            <person name="Grim C.J."/>
            <person name="Cox H."/>
            <person name="Yeh A."/>
            <person name="Sifri C.D."/>
            <person name="Walker S."/>
            <person name="Peto T.E."/>
            <person name="Crook D.W."/>
            <person name="Mathers A.J."/>
        </authorList>
    </citation>
    <scope>NUCLEOTIDE SEQUENCE [LARGE SCALE GENOMIC DNA]</scope>
    <source>
        <strain evidence="2 3">CAV1151</strain>
    </source>
</reference>
<dbReference type="EMBL" id="CP011602">
    <property type="protein sequence ID" value="AKL15297.1"/>
    <property type="molecule type" value="Genomic_DNA"/>
</dbReference>
<feature type="domain" description="HTH Mu-type" evidence="1">
    <location>
        <begin position="14"/>
        <end position="118"/>
    </location>
</feature>
<dbReference type="KEGG" id="kin:AB182_13730"/>
<dbReference type="AlphaFoldDB" id="A0AAC8QVK1"/>
<gene>
    <name evidence="2" type="ORF">AB182_13730</name>
</gene>
<sequence>MDKKTLPSTVAYESEDWLTAEEFTRIEGMPGTARGARMRLEKLAEIHPEIRRKRNVGKGVVYHISAAAMSLENERSRAKDDAFSVAGADKQLSLWVQLFRNMSPASRALLMEQALKQVTKDLASQHQDVSLLAEQIMKLPQEERERLLEQFKDQ</sequence>
<protein>
    <recommendedName>
        <fullName evidence="1">HTH Mu-type domain-containing protein</fullName>
    </recommendedName>
</protein>
<dbReference type="PROSITE" id="PS51702">
    <property type="entry name" value="HTH_MU"/>
    <property type="match status" value="1"/>
</dbReference>
<accession>A0AAC8QVK1</accession>